<evidence type="ECO:0000256" key="5">
    <source>
        <dbReference type="ARBA" id="ARBA00023136"/>
    </source>
</evidence>
<feature type="transmembrane region" description="Helical" evidence="6">
    <location>
        <begin position="159"/>
        <end position="178"/>
    </location>
</feature>
<dbReference type="InterPro" id="IPR036259">
    <property type="entry name" value="MFS_trans_sf"/>
</dbReference>
<dbReference type="PANTHER" id="PTHR43791">
    <property type="entry name" value="PERMEASE-RELATED"/>
    <property type="match status" value="1"/>
</dbReference>
<feature type="transmembrane region" description="Helical" evidence="6">
    <location>
        <begin position="369"/>
        <end position="387"/>
    </location>
</feature>
<comment type="subcellular location">
    <subcellularLocation>
        <location evidence="1">Membrane</location>
        <topology evidence="1">Multi-pass membrane protein</topology>
    </subcellularLocation>
</comment>
<dbReference type="PANTHER" id="PTHR43791:SF39">
    <property type="entry name" value="TRANSPORTER LIZ1_SEO1, PUTATIVE (AFU_ORTHOLOGUE AFUA_3G00980)-RELATED"/>
    <property type="match status" value="1"/>
</dbReference>
<dbReference type="GeneID" id="90040194"/>
<keyword evidence="2" id="KW-0813">Transport</keyword>
<keyword evidence="8" id="KW-1185">Reference proteome</keyword>
<feature type="transmembrane region" description="Helical" evidence="6">
    <location>
        <begin position="190"/>
        <end position="207"/>
    </location>
</feature>
<feature type="transmembrane region" description="Helical" evidence="6">
    <location>
        <begin position="459"/>
        <end position="479"/>
    </location>
</feature>
<proteinExistence type="predicted"/>
<keyword evidence="3 6" id="KW-0812">Transmembrane</keyword>
<keyword evidence="4 6" id="KW-1133">Transmembrane helix</keyword>
<protein>
    <submittedName>
        <fullName evidence="7">Allantoate permease</fullName>
    </submittedName>
</protein>
<dbReference type="Proteomes" id="UP001498771">
    <property type="component" value="Unassembled WGS sequence"/>
</dbReference>
<feature type="transmembrane region" description="Helical" evidence="6">
    <location>
        <begin position="425"/>
        <end position="447"/>
    </location>
</feature>
<evidence type="ECO:0000313" key="8">
    <source>
        <dbReference type="Proteomes" id="UP001498771"/>
    </source>
</evidence>
<dbReference type="InterPro" id="IPR011701">
    <property type="entry name" value="MFS"/>
</dbReference>
<evidence type="ECO:0000256" key="2">
    <source>
        <dbReference type="ARBA" id="ARBA00022448"/>
    </source>
</evidence>
<dbReference type="Pfam" id="PF07690">
    <property type="entry name" value="MFS_1"/>
    <property type="match status" value="1"/>
</dbReference>
<reference evidence="7 8" key="1">
    <citation type="submission" date="2024-03" db="EMBL/GenBank/DDBJ databases">
        <title>Genome-scale model development and genomic sequencing of the oleaginous clade Lipomyces.</title>
        <authorList>
            <consortium name="Lawrence Berkeley National Laboratory"/>
            <person name="Czajka J.J."/>
            <person name="Han Y."/>
            <person name="Kim J."/>
            <person name="Mondo S.J."/>
            <person name="Hofstad B.A."/>
            <person name="Robles A."/>
            <person name="Haridas S."/>
            <person name="Riley R."/>
            <person name="LaButti K."/>
            <person name="Pangilinan J."/>
            <person name="Andreopoulos W."/>
            <person name="Lipzen A."/>
            <person name="Yan J."/>
            <person name="Wang M."/>
            <person name="Ng V."/>
            <person name="Grigoriev I.V."/>
            <person name="Spatafora J.W."/>
            <person name="Magnuson J.K."/>
            <person name="Baker S.E."/>
            <person name="Pomraning K.R."/>
        </authorList>
    </citation>
    <scope>NUCLEOTIDE SEQUENCE [LARGE SCALE GENOMIC DNA]</scope>
    <source>
        <strain evidence="7 8">Phaff 52-87</strain>
    </source>
</reference>
<feature type="transmembrane region" description="Helical" evidence="6">
    <location>
        <begin position="106"/>
        <end position="124"/>
    </location>
</feature>
<comment type="caution">
    <text evidence="7">The sequence shown here is derived from an EMBL/GenBank/DDBJ whole genome shotgun (WGS) entry which is preliminary data.</text>
</comment>
<dbReference type="Gene3D" id="1.20.1250.20">
    <property type="entry name" value="MFS general substrate transporter like domains"/>
    <property type="match status" value="2"/>
</dbReference>
<dbReference type="RefSeq" id="XP_064766325.1">
    <property type="nucleotide sequence ID" value="XM_064914682.1"/>
</dbReference>
<evidence type="ECO:0000256" key="1">
    <source>
        <dbReference type="ARBA" id="ARBA00004141"/>
    </source>
</evidence>
<feature type="transmembrane region" description="Helical" evidence="6">
    <location>
        <begin position="336"/>
        <end position="357"/>
    </location>
</feature>
<feature type="transmembrane region" description="Helical" evidence="6">
    <location>
        <begin position="227"/>
        <end position="246"/>
    </location>
</feature>
<keyword evidence="5 6" id="KW-0472">Membrane</keyword>
<gene>
    <name evidence="7" type="ORF">BZA70DRAFT_300011</name>
</gene>
<sequence>MTLLDEKTAQTTTAVVELDADSQHASPADEEKSKWARLREGVNWYIPGTTAREKKLLLKLDLSILLFGCLSTFSKTLDNNSLTNAYVSGMKEDLGLGGNDLNYLQAVYYASYLSFMIPASFALTRLPIQRILPTMEVLWGACTFGCAWCQNLTQLYVCRFFLGGCETVAFTGLIYIIGSWYRRGEIGVRFSLYTIASPLGGMISGYLQTATYTNLNGTHGLEGWRWLFVVCFCITVPCAAIGFVFFPNSPEYTKPSWWLTQDDIDLTMERLRSEKIQQISKQKVNYRRLAKKCLLDWHWYFFVFAWCLYDQNQYFSGTPFSLYLKANSDRYSVANINNYPTVVKAISIFVTLLGGYYSDKTLDRYTPCLITAVLTLIGAIILCVFDVSEGARIFAFFVAGAANSMNNFQMTWASDVTKDDPEVRSLITASMNCIGQVFLAWVPILTFPSNKAPRFKKGFTFSVITAALHVVTVTAIFLLERRDRAVRGSGTCAAR</sequence>
<evidence type="ECO:0000313" key="7">
    <source>
        <dbReference type="EMBL" id="KAK7203292.1"/>
    </source>
</evidence>
<evidence type="ECO:0000256" key="6">
    <source>
        <dbReference type="SAM" id="Phobius"/>
    </source>
</evidence>
<dbReference type="EMBL" id="JBBJBU010000012">
    <property type="protein sequence ID" value="KAK7203292.1"/>
    <property type="molecule type" value="Genomic_DNA"/>
</dbReference>
<name>A0ABR1F0G2_9ASCO</name>
<evidence type="ECO:0000256" key="4">
    <source>
        <dbReference type="ARBA" id="ARBA00022989"/>
    </source>
</evidence>
<dbReference type="SUPFAM" id="SSF103473">
    <property type="entry name" value="MFS general substrate transporter"/>
    <property type="match status" value="1"/>
</dbReference>
<accession>A0ABR1F0G2</accession>
<organism evidence="7 8">
    <name type="scientific">Myxozyma melibiosi</name>
    <dbReference type="NCBI Taxonomy" id="54550"/>
    <lineage>
        <taxon>Eukaryota</taxon>
        <taxon>Fungi</taxon>
        <taxon>Dikarya</taxon>
        <taxon>Ascomycota</taxon>
        <taxon>Saccharomycotina</taxon>
        <taxon>Lipomycetes</taxon>
        <taxon>Lipomycetales</taxon>
        <taxon>Lipomycetaceae</taxon>
        <taxon>Myxozyma</taxon>
    </lineage>
</organism>
<evidence type="ECO:0000256" key="3">
    <source>
        <dbReference type="ARBA" id="ARBA00022692"/>
    </source>
</evidence>